<dbReference type="GO" id="GO:0005975">
    <property type="term" value="P:carbohydrate metabolic process"/>
    <property type="evidence" value="ECO:0007669"/>
    <property type="project" value="InterPro"/>
</dbReference>
<dbReference type="NCBIfam" id="TIGR01549">
    <property type="entry name" value="HAD-SF-IA-v1"/>
    <property type="match status" value="1"/>
</dbReference>
<dbReference type="GO" id="GO:0016791">
    <property type="term" value="F:phosphatase activity"/>
    <property type="evidence" value="ECO:0007669"/>
    <property type="project" value="InterPro"/>
</dbReference>
<keyword evidence="13" id="KW-0460">Magnesium</keyword>
<dbReference type="EC" id="3.1.3.-" evidence="9"/>
<dbReference type="GO" id="GO:0005737">
    <property type="term" value="C:cytoplasm"/>
    <property type="evidence" value="ECO:0007669"/>
    <property type="project" value="UniProtKB-SubCell"/>
</dbReference>
<evidence type="ECO:0000256" key="11">
    <source>
        <dbReference type="PIRSR" id="PIRSR004682-2"/>
    </source>
</evidence>
<dbReference type="InterPro" id="IPR036412">
    <property type="entry name" value="HAD-like_sf"/>
</dbReference>
<comment type="cofactor">
    <cofactor evidence="13">
        <name>Mg(2+)</name>
        <dbReference type="ChEBI" id="CHEBI:18420"/>
    </cofactor>
</comment>
<proteinExistence type="inferred from homology"/>
<gene>
    <name evidence="14" type="ORF">A3835_04625</name>
</gene>
<evidence type="ECO:0000256" key="2">
    <source>
        <dbReference type="ARBA" id="ARBA00022490"/>
    </source>
</evidence>
<evidence type="ECO:0000256" key="13">
    <source>
        <dbReference type="PIRSR" id="PIRSR004682-4"/>
    </source>
</evidence>
<comment type="similarity">
    <text evidence="8 9">Belongs to the gmhB family.</text>
</comment>
<dbReference type="NCBIfam" id="NF006506">
    <property type="entry name" value="PRK08942.1"/>
    <property type="match status" value="1"/>
</dbReference>
<feature type="binding site" evidence="13">
    <location>
        <position position="94"/>
    </location>
    <ligand>
        <name>Zn(2+)</name>
        <dbReference type="ChEBI" id="CHEBI:29105"/>
    </ligand>
</feature>
<evidence type="ECO:0000256" key="1">
    <source>
        <dbReference type="ARBA" id="ARBA00004496"/>
    </source>
</evidence>
<dbReference type="InterPro" id="IPR006439">
    <property type="entry name" value="HAD-SF_hydro_IA"/>
</dbReference>
<feature type="active site" description="Proton donor" evidence="10">
    <location>
        <position position="13"/>
    </location>
</feature>
<feature type="binding site" evidence="13">
    <location>
        <position position="96"/>
    </location>
    <ligand>
        <name>Zn(2+)</name>
        <dbReference type="ChEBI" id="CHEBI:29105"/>
    </ligand>
</feature>
<evidence type="ECO:0000313" key="15">
    <source>
        <dbReference type="Proteomes" id="UP000192671"/>
    </source>
</evidence>
<dbReference type="PANTHER" id="PTHR42891:SF1">
    <property type="entry name" value="D-GLYCERO-BETA-D-MANNO-HEPTOSE-1,7-BISPHOSPHATE 7-PHOSPHATASE"/>
    <property type="match status" value="1"/>
</dbReference>
<dbReference type="NCBIfam" id="TIGR00213">
    <property type="entry name" value="GmhB_yaeD"/>
    <property type="match status" value="1"/>
</dbReference>
<feature type="binding site" evidence="11">
    <location>
        <begin position="55"/>
        <end position="58"/>
    </location>
    <ligand>
        <name>substrate</name>
    </ligand>
</feature>
<feature type="binding site" evidence="11">
    <location>
        <position position="132"/>
    </location>
    <ligand>
        <name>substrate</name>
    </ligand>
</feature>
<evidence type="ECO:0000256" key="3">
    <source>
        <dbReference type="ARBA" id="ARBA00022723"/>
    </source>
</evidence>
<dbReference type="Gene3D" id="3.40.50.1000">
    <property type="entry name" value="HAD superfamily/HAD-like"/>
    <property type="match status" value="1"/>
</dbReference>
<dbReference type="PIRSF" id="PIRSF004682">
    <property type="entry name" value="GmhB"/>
    <property type="match status" value="1"/>
</dbReference>
<keyword evidence="2 9" id="KW-0963">Cytoplasm</keyword>
<evidence type="ECO:0000256" key="5">
    <source>
        <dbReference type="ARBA" id="ARBA00022833"/>
    </source>
</evidence>
<protein>
    <recommendedName>
        <fullName evidence="7 9">D,D-heptose 1,7-bisphosphate phosphatase</fullName>
        <ecNumber evidence="9">3.1.3.-</ecNumber>
    </recommendedName>
</protein>
<dbReference type="AlphaFoldDB" id="A0A1X0U220"/>
<feature type="binding site" evidence="11">
    <location>
        <begin position="21"/>
        <end position="24"/>
    </location>
    <ligand>
        <name>substrate</name>
    </ligand>
</feature>
<feature type="site" description="Stabilizes the phosphoryl group" evidence="12">
    <location>
        <position position="55"/>
    </location>
</feature>
<dbReference type="InterPro" id="IPR006549">
    <property type="entry name" value="HAD-SF_hydro_IIIA"/>
</dbReference>
<keyword evidence="6 9" id="KW-0119">Carbohydrate metabolism</keyword>
<feature type="binding site" evidence="13">
    <location>
        <position position="13"/>
    </location>
    <ligand>
        <name>Mg(2+)</name>
        <dbReference type="ChEBI" id="CHEBI:18420"/>
    </ligand>
</feature>
<evidence type="ECO:0000313" key="14">
    <source>
        <dbReference type="EMBL" id="ORI07786.1"/>
    </source>
</evidence>
<evidence type="ECO:0000256" key="6">
    <source>
        <dbReference type="ARBA" id="ARBA00023277"/>
    </source>
</evidence>
<feature type="binding site" evidence="11">
    <location>
        <begin position="105"/>
        <end position="106"/>
    </location>
    <ligand>
        <name>substrate</name>
    </ligand>
</feature>
<accession>A0A1X0U220</accession>
<dbReference type="NCBIfam" id="TIGR01662">
    <property type="entry name" value="HAD-SF-IIIA"/>
    <property type="match status" value="1"/>
</dbReference>
<keyword evidence="5 13" id="KW-0862">Zinc</keyword>
<comment type="caution">
    <text evidence="14">The sequence shown here is derived from an EMBL/GenBank/DDBJ whole genome shotgun (WGS) entry which is preliminary data.</text>
</comment>
<dbReference type="InterPro" id="IPR023214">
    <property type="entry name" value="HAD_sf"/>
</dbReference>
<dbReference type="GO" id="GO:0046872">
    <property type="term" value="F:metal ion binding"/>
    <property type="evidence" value="ECO:0007669"/>
    <property type="project" value="UniProtKB-KW"/>
</dbReference>
<reference evidence="14 15" key="1">
    <citation type="journal article" date="2017" name="Gene Rep">
        <title>The ribosomal RNA operon (rrn) of Campylobacter concisus supports molecular typing to genomospecies level.</title>
        <authorList>
            <person name="Huq M."/>
            <person name="Van T.T.H."/>
            <person name="Gurtler V."/>
            <person name="Elshagmani E."/>
            <person name="Allemailem K.S."/>
            <person name="Smooker P.M."/>
            <person name="Istivan T.S."/>
        </authorList>
    </citation>
    <scope>NUCLEOTIDE SEQUENCE [LARGE SCALE GENOMIC DNA]</scope>
    <source>
        <strain evidence="14 15">RCH 26</strain>
    </source>
</reference>
<feature type="binding site" evidence="13">
    <location>
        <position position="104"/>
    </location>
    <ligand>
        <name>Zn(2+)</name>
        <dbReference type="ChEBI" id="CHEBI:29105"/>
    </ligand>
</feature>
<dbReference type="NCBIfam" id="TIGR01656">
    <property type="entry name" value="Histidinol-ppas"/>
    <property type="match status" value="1"/>
</dbReference>
<dbReference type="EMBL" id="LVWL01000019">
    <property type="protein sequence ID" value="ORI07786.1"/>
    <property type="molecule type" value="Genomic_DNA"/>
</dbReference>
<sequence>MNKNEPIKALFLDRDGVINEDAGYVYEIKDFKFIDGIFDALREFAEAGYKLFVVTNQSGIGRGYYTQEQFDALNKFMLESFKKEQIFITKVYFCPHAPEADCACRKPNPKMILDACKEFNIDLENSIMIGDKPSDIEAGKRAGVGRNFLLDGINFKDVRDVLNKLKKEKSL</sequence>
<dbReference type="FunFam" id="3.40.50.1000:FF:000037">
    <property type="entry name" value="D,D-heptose 1,7-bisphosphate phosphatase"/>
    <property type="match status" value="1"/>
</dbReference>
<feature type="binding site" evidence="13">
    <location>
        <position position="132"/>
    </location>
    <ligand>
        <name>Mg(2+)</name>
        <dbReference type="ChEBI" id="CHEBI:18420"/>
    </ligand>
</feature>
<name>A0A1X0U220_9BACT</name>
<evidence type="ECO:0000256" key="12">
    <source>
        <dbReference type="PIRSR" id="PIRSR004682-3"/>
    </source>
</evidence>
<feature type="binding site" evidence="13">
    <location>
        <position position="15"/>
    </location>
    <ligand>
        <name>Mg(2+)</name>
        <dbReference type="ChEBI" id="CHEBI:18420"/>
    </ligand>
</feature>
<keyword evidence="4 9" id="KW-0378">Hydrolase</keyword>
<dbReference type="Pfam" id="PF13419">
    <property type="entry name" value="HAD_2"/>
    <property type="match status" value="1"/>
</dbReference>
<feature type="site" description="Contributes to substrate recognition" evidence="12">
    <location>
        <position position="105"/>
    </location>
</feature>
<dbReference type="PANTHER" id="PTHR42891">
    <property type="entry name" value="D-GLYCERO-BETA-D-MANNO-HEPTOSE-1,7-BISPHOSPHATE 7-PHOSPHATASE"/>
    <property type="match status" value="1"/>
</dbReference>
<evidence type="ECO:0000256" key="9">
    <source>
        <dbReference type="PIRNR" id="PIRNR004682"/>
    </source>
</evidence>
<organism evidence="14 15">
    <name type="scientific">Campylobacter concisus</name>
    <dbReference type="NCBI Taxonomy" id="199"/>
    <lineage>
        <taxon>Bacteria</taxon>
        <taxon>Pseudomonadati</taxon>
        <taxon>Campylobacterota</taxon>
        <taxon>Epsilonproteobacteria</taxon>
        <taxon>Campylobacterales</taxon>
        <taxon>Campylobacteraceae</taxon>
        <taxon>Campylobacter</taxon>
    </lineage>
</organism>
<dbReference type="CDD" id="cd07503">
    <property type="entry name" value="HAD_HisB-N"/>
    <property type="match status" value="1"/>
</dbReference>
<feature type="site" description="Stabilizes the phosphoryl group" evidence="12">
    <location>
        <position position="106"/>
    </location>
</feature>
<feature type="binding site" evidence="13">
    <location>
        <position position="131"/>
    </location>
    <ligand>
        <name>Mg(2+)</name>
        <dbReference type="ChEBI" id="CHEBI:18420"/>
    </ligand>
</feature>
<dbReference type="InterPro" id="IPR041492">
    <property type="entry name" value="HAD_2"/>
</dbReference>
<evidence type="ECO:0000256" key="7">
    <source>
        <dbReference type="ARBA" id="ARBA00031828"/>
    </source>
</evidence>
<dbReference type="InterPro" id="IPR004446">
    <property type="entry name" value="Heptose_bisP_phosphatase"/>
</dbReference>
<evidence type="ECO:0000256" key="4">
    <source>
        <dbReference type="ARBA" id="ARBA00022801"/>
    </source>
</evidence>
<feature type="active site" description="Proton donor" evidence="10">
    <location>
        <position position="15"/>
    </location>
</feature>
<keyword evidence="3 13" id="KW-0479">Metal-binding</keyword>
<comment type="subcellular location">
    <subcellularLocation>
        <location evidence="1 9">Cytoplasm</location>
    </subcellularLocation>
</comment>
<comment type="cofactor">
    <cofactor evidence="13">
        <name>Zn(2+)</name>
        <dbReference type="ChEBI" id="CHEBI:29105"/>
    </cofactor>
</comment>
<feature type="binding site" evidence="11">
    <location>
        <begin position="13"/>
        <end position="15"/>
    </location>
    <ligand>
        <name>substrate</name>
    </ligand>
</feature>
<dbReference type="SUPFAM" id="SSF56784">
    <property type="entry name" value="HAD-like"/>
    <property type="match status" value="1"/>
</dbReference>
<feature type="binding site" evidence="13">
    <location>
        <position position="102"/>
    </location>
    <ligand>
        <name>Zn(2+)</name>
        <dbReference type="ChEBI" id="CHEBI:29105"/>
    </ligand>
</feature>
<evidence type="ECO:0000256" key="8">
    <source>
        <dbReference type="ARBA" id="ARBA00061616"/>
    </source>
</evidence>
<evidence type="ECO:0000256" key="10">
    <source>
        <dbReference type="PIRSR" id="PIRSR004682-1"/>
    </source>
</evidence>
<dbReference type="Proteomes" id="UP000192671">
    <property type="component" value="Unassembled WGS sequence"/>
</dbReference>
<dbReference type="InterPro" id="IPR006543">
    <property type="entry name" value="Histidinol-phos"/>
</dbReference>